<dbReference type="InterPro" id="IPR017871">
    <property type="entry name" value="ABC_transporter-like_CS"/>
</dbReference>
<evidence type="ECO:0000259" key="7">
    <source>
        <dbReference type="PROSITE" id="PS50893"/>
    </source>
</evidence>
<organism evidence="8 9">
    <name type="scientific">Devosia algicola</name>
    <dbReference type="NCBI Taxonomy" id="3026418"/>
    <lineage>
        <taxon>Bacteria</taxon>
        <taxon>Pseudomonadati</taxon>
        <taxon>Pseudomonadota</taxon>
        <taxon>Alphaproteobacteria</taxon>
        <taxon>Hyphomicrobiales</taxon>
        <taxon>Devosiaceae</taxon>
        <taxon>Devosia</taxon>
    </lineage>
</organism>
<keyword evidence="9" id="KW-1185">Reference proteome</keyword>
<evidence type="ECO:0000256" key="6">
    <source>
        <dbReference type="ARBA" id="ARBA00023065"/>
    </source>
</evidence>
<dbReference type="InterPro" id="IPR027417">
    <property type="entry name" value="P-loop_NTPase"/>
</dbReference>
<name>A0ABY7YPM0_9HYPH</name>
<reference evidence="8 9" key="1">
    <citation type="submission" date="2023-02" db="EMBL/GenBank/DDBJ databases">
        <title>Devosia algicola sp. nov., isolated from the phycosphere of marine algae.</title>
        <authorList>
            <person name="Kim J.M."/>
            <person name="Lee J.K."/>
            <person name="Choi B.J."/>
            <person name="Bayburt H."/>
            <person name="Jeon C.O."/>
        </authorList>
    </citation>
    <scope>NUCLEOTIDE SEQUENCE [LARGE SCALE GENOMIC DNA]</scope>
    <source>
        <strain evidence="8 9">G20-9</strain>
    </source>
</reference>
<dbReference type="SMART" id="SM00382">
    <property type="entry name" value="AAA"/>
    <property type="match status" value="1"/>
</dbReference>
<dbReference type="InterPro" id="IPR050153">
    <property type="entry name" value="Metal_Ion_Import_ABC"/>
</dbReference>
<keyword evidence="2" id="KW-0813">Transport</keyword>
<dbReference type="Pfam" id="PF00005">
    <property type="entry name" value="ABC_tran"/>
    <property type="match status" value="1"/>
</dbReference>
<keyword evidence="5" id="KW-0862">Zinc</keyword>
<keyword evidence="4 8" id="KW-0067">ATP-binding</keyword>
<dbReference type="EMBL" id="CP118246">
    <property type="protein sequence ID" value="WDR02835.1"/>
    <property type="molecule type" value="Genomic_DNA"/>
</dbReference>
<dbReference type="PROSITE" id="PS00211">
    <property type="entry name" value="ABC_TRANSPORTER_1"/>
    <property type="match status" value="1"/>
</dbReference>
<dbReference type="Proteomes" id="UP001220530">
    <property type="component" value="Chromosome"/>
</dbReference>
<keyword evidence="5" id="KW-0864">Zinc transport</keyword>
<dbReference type="GO" id="GO:0005524">
    <property type="term" value="F:ATP binding"/>
    <property type="evidence" value="ECO:0007669"/>
    <property type="project" value="UniProtKB-KW"/>
</dbReference>
<evidence type="ECO:0000256" key="2">
    <source>
        <dbReference type="ARBA" id="ARBA00022448"/>
    </source>
</evidence>
<keyword evidence="6" id="KW-0406">Ion transport</keyword>
<dbReference type="Gene3D" id="3.40.50.300">
    <property type="entry name" value="P-loop containing nucleotide triphosphate hydrolases"/>
    <property type="match status" value="1"/>
</dbReference>
<comment type="similarity">
    <text evidence="1">Belongs to the ABC transporter superfamily.</text>
</comment>
<gene>
    <name evidence="8" type="ORF">PSQ19_00965</name>
</gene>
<evidence type="ECO:0000256" key="5">
    <source>
        <dbReference type="ARBA" id="ARBA00022906"/>
    </source>
</evidence>
<keyword evidence="3" id="KW-0547">Nucleotide-binding</keyword>
<feature type="domain" description="ABC transporter" evidence="7">
    <location>
        <begin position="4"/>
        <end position="231"/>
    </location>
</feature>
<evidence type="ECO:0000313" key="8">
    <source>
        <dbReference type="EMBL" id="WDR02835.1"/>
    </source>
</evidence>
<accession>A0ABY7YPM0</accession>
<protein>
    <submittedName>
        <fullName evidence="8">ABC transporter ATP-binding protein</fullName>
    </submittedName>
</protein>
<evidence type="ECO:0000256" key="1">
    <source>
        <dbReference type="ARBA" id="ARBA00005417"/>
    </source>
</evidence>
<dbReference type="RefSeq" id="WP_282219237.1">
    <property type="nucleotide sequence ID" value="NZ_CP118246.1"/>
</dbReference>
<dbReference type="PANTHER" id="PTHR42734:SF21">
    <property type="entry name" value="IRON ABC TRANSPORTER, ATP-BINDING PROTEIN"/>
    <property type="match status" value="1"/>
</dbReference>
<evidence type="ECO:0000256" key="3">
    <source>
        <dbReference type="ARBA" id="ARBA00022741"/>
    </source>
</evidence>
<sequence length="251" mass="26570">MVSLQLDNVGAAYGRKAIVSGVSVPAIGAGAVVAVIGPNAAGKSTLFKRIAGLVKGPGAVRVSGSGKGRNAIGYMPQDSAANAVLSVYESLLLARKQGSSWSVADDDLVYIDGVLHALNIAELSFLDLGVLSGGQRQLVSMAQALVREPDILLMDEPTSALDLHRQVEVLEFVRRQARERGMIVMIALHDLNQALRFADTVLLIDQGAMRACGAPSAVITATMLRQIYRVEARIEKCSRNLDHVIVDTAAA</sequence>
<dbReference type="CDD" id="cd03214">
    <property type="entry name" value="ABC_Iron-Siderophores_B12_Hemin"/>
    <property type="match status" value="1"/>
</dbReference>
<proteinExistence type="inferred from homology"/>
<evidence type="ECO:0000313" key="9">
    <source>
        <dbReference type="Proteomes" id="UP001220530"/>
    </source>
</evidence>
<dbReference type="PANTHER" id="PTHR42734">
    <property type="entry name" value="METAL TRANSPORT SYSTEM ATP-BINDING PROTEIN TM_0124-RELATED"/>
    <property type="match status" value="1"/>
</dbReference>
<dbReference type="InterPro" id="IPR003593">
    <property type="entry name" value="AAA+_ATPase"/>
</dbReference>
<dbReference type="PROSITE" id="PS50893">
    <property type="entry name" value="ABC_TRANSPORTER_2"/>
    <property type="match status" value="1"/>
</dbReference>
<evidence type="ECO:0000256" key="4">
    <source>
        <dbReference type="ARBA" id="ARBA00022840"/>
    </source>
</evidence>
<dbReference type="InterPro" id="IPR003439">
    <property type="entry name" value="ABC_transporter-like_ATP-bd"/>
</dbReference>
<dbReference type="SUPFAM" id="SSF52540">
    <property type="entry name" value="P-loop containing nucleoside triphosphate hydrolases"/>
    <property type="match status" value="1"/>
</dbReference>